<dbReference type="EMBL" id="MSIF01000014">
    <property type="protein sequence ID" value="OLF07760.1"/>
    <property type="molecule type" value="Genomic_DNA"/>
</dbReference>
<accession>A0A7Z0WI69</accession>
<organism evidence="1 2">
    <name type="scientific">Actinophytocola xinjiangensis</name>
    <dbReference type="NCBI Taxonomy" id="485602"/>
    <lineage>
        <taxon>Bacteria</taxon>
        <taxon>Bacillati</taxon>
        <taxon>Actinomycetota</taxon>
        <taxon>Actinomycetes</taxon>
        <taxon>Pseudonocardiales</taxon>
        <taxon>Pseudonocardiaceae</taxon>
    </lineage>
</organism>
<evidence type="ECO:0000313" key="1">
    <source>
        <dbReference type="EMBL" id="OLF07760.1"/>
    </source>
</evidence>
<dbReference type="RefSeq" id="WP_075135600.1">
    <property type="nucleotide sequence ID" value="NZ_MSIF01000014.1"/>
</dbReference>
<name>A0A7Z0WI69_9PSEU</name>
<proteinExistence type="predicted"/>
<keyword evidence="2" id="KW-1185">Reference proteome</keyword>
<dbReference type="OrthoDB" id="5195788at2"/>
<sequence>MALFAAGQPLTAQALNAALGVGVDNGQMTPGTTTSTSYVTALTSGSTCGTPFVAPTSGMVVIVFYGRLRNSGNNITLMSVRIGTGSTLGAGTAILSGSDDWCKQTTGTADAGDSAHVTIGSLTPGNTYNVVAQHRVNGGTGTFSSRRVTVIPV</sequence>
<evidence type="ECO:0000313" key="2">
    <source>
        <dbReference type="Proteomes" id="UP000185696"/>
    </source>
</evidence>
<dbReference type="Proteomes" id="UP000185696">
    <property type="component" value="Unassembled WGS sequence"/>
</dbReference>
<reference evidence="1 2" key="1">
    <citation type="submission" date="2016-12" db="EMBL/GenBank/DDBJ databases">
        <title>The draft genome sequence of Actinophytocola xinjiangensis.</title>
        <authorList>
            <person name="Wang W."/>
            <person name="Yuan L."/>
        </authorList>
    </citation>
    <scope>NUCLEOTIDE SEQUENCE [LARGE SCALE GENOMIC DNA]</scope>
    <source>
        <strain evidence="1 2">CGMCC 4.4663</strain>
    </source>
</reference>
<protein>
    <submittedName>
        <fullName evidence="1">Uncharacterized protein</fullName>
    </submittedName>
</protein>
<dbReference type="AlphaFoldDB" id="A0A7Z0WI69"/>
<gene>
    <name evidence="1" type="ORF">BLA60_25870</name>
</gene>
<comment type="caution">
    <text evidence="1">The sequence shown here is derived from an EMBL/GenBank/DDBJ whole genome shotgun (WGS) entry which is preliminary data.</text>
</comment>